<protein>
    <submittedName>
        <fullName evidence="2">Uncharacterized protein</fullName>
    </submittedName>
</protein>
<dbReference type="EMBL" id="JAWNGA010000001">
    <property type="protein sequence ID" value="MDY5132261.1"/>
    <property type="molecule type" value="Genomic_DNA"/>
</dbReference>
<evidence type="ECO:0000256" key="1">
    <source>
        <dbReference type="SAM" id="Coils"/>
    </source>
</evidence>
<dbReference type="Proteomes" id="UP001275049">
    <property type="component" value="Unassembled WGS sequence"/>
</dbReference>
<keyword evidence="3" id="KW-1185">Reference proteome</keyword>
<dbReference type="RefSeq" id="WP_320754811.1">
    <property type="nucleotide sequence ID" value="NZ_JAWNGA010000001.1"/>
</dbReference>
<comment type="caution">
    <text evidence="2">The sequence shown here is derived from an EMBL/GenBank/DDBJ whole genome shotgun (WGS) entry which is preliminary data.</text>
</comment>
<sequence>MTIEQLIEQALKLREERENIDQLLTAIHSQIAELLPQGGDVDGHKVNVTYRRALDTKKLMAEYTAIKNPELYEPRLSTAKVRANFSPVQLENYMTTSASPTVTIRG</sequence>
<feature type="coiled-coil region" evidence="1">
    <location>
        <begin position="3"/>
        <end position="33"/>
    </location>
</feature>
<name>A0ABU5G4F6_9ACTO</name>
<reference evidence="2 3" key="1">
    <citation type="submission" date="2023-10" db="EMBL/GenBank/DDBJ databases">
        <title>Whole Genome based description of the genera Actinobaculum and Actinotignum reveals a complex phylogenetic relationship within the species included in the genus Actinotignum.</title>
        <authorList>
            <person name="Jensen C.S."/>
            <person name="Dargis R."/>
            <person name="Kemp M."/>
            <person name="Christensen J.J."/>
        </authorList>
    </citation>
    <scope>NUCLEOTIDE SEQUENCE [LARGE SCALE GENOMIC DNA]</scope>
    <source>
        <strain evidence="2 3">SLA_B974</strain>
    </source>
</reference>
<evidence type="ECO:0000313" key="3">
    <source>
        <dbReference type="Proteomes" id="UP001275049"/>
    </source>
</evidence>
<gene>
    <name evidence="2" type="ORF">R6G86_00695</name>
</gene>
<evidence type="ECO:0000313" key="2">
    <source>
        <dbReference type="EMBL" id="MDY5132261.1"/>
    </source>
</evidence>
<organism evidence="2 3">
    <name type="scientific">Actinotignum urinale</name>
    <dbReference type="NCBI Taxonomy" id="190146"/>
    <lineage>
        <taxon>Bacteria</taxon>
        <taxon>Bacillati</taxon>
        <taxon>Actinomycetota</taxon>
        <taxon>Actinomycetes</taxon>
        <taxon>Actinomycetales</taxon>
        <taxon>Actinomycetaceae</taxon>
        <taxon>Actinotignum</taxon>
    </lineage>
</organism>
<keyword evidence="1" id="KW-0175">Coiled coil</keyword>
<accession>A0ABU5G4F6</accession>
<proteinExistence type="predicted"/>